<dbReference type="AlphaFoldDB" id="A0A5B7BAM2"/>
<protein>
    <submittedName>
        <fullName evidence="2">Uncharacterized protein</fullName>
    </submittedName>
</protein>
<dbReference type="InterPro" id="IPR016972">
    <property type="entry name" value="UCP031279"/>
</dbReference>
<evidence type="ECO:0000313" key="2">
    <source>
        <dbReference type="EMBL" id="MPA65216.1"/>
    </source>
</evidence>
<dbReference type="EMBL" id="GHES01034657">
    <property type="protein sequence ID" value="MPA65216.1"/>
    <property type="molecule type" value="Transcribed_RNA"/>
</dbReference>
<dbReference type="PANTHER" id="PTHR33526:SF13">
    <property type="entry name" value="TYROSINE-PROTEIN PHOSPHATASE 3-LIKE"/>
    <property type="match status" value="1"/>
</dbReference>
<feature type="region of interest" description="Disordered" evidence="1">
    <location>
        <begin position="54"/>
        <end position="74"/>
    </location>
</feature>
<dbReference type="PANTHER" id="PTHR33526">
    <property type="entry name" value="OS07G0123800 PROTEIN"/>
    <property type="match status" value="1"/>
</dbReference>
<evidence type="ECO:0000256" key="1">
    <source>
        <dbReference type="SAM" id="MobiDB-lite"/>
    </source>
</evidence>
<proteinExistence type="predicted"/>
<sequence length="159" mass="17952">MRTKGSNQSNRFMRIITIPIRVLSKAKDFYVRSMTDCAERVSYGNVMGGPAGGQVSSLPKSFSVNSSRSNDSDELIRTTSARRSSMGINRVELDLYMQQQMRQQQSTVVVVPRSCSVGMGRIDEDRPCDFGEDNHVHVKPDLFYPRSRSYAVTKRSVVY</sequence>
<accession>A0A5B7BAM2</accession>
<dbReference type="PIRSF" id="PIRSF031279">
    <property type="entry name" value="UCP031279"/>
    <property type="match status" value="1"/>
</dbReference>
<gene>
    <name evidence="2" type="ORF">Din_034657</name>
</gene>
<reference evidence="2" key="1">
    <citation type="submission" date="2019-08" db="EMBL/GenBank/DDBJ databases">
        <title>Reference gene set and small RNA set construction with multiple tissues from Davidia involucrata Baill.</title>
        <authorList>
            <person name="Yang H."/>
            <person name="Zhou C."/>
            <person name="Li G."/>
            <person name="Wang J."/>
            <person name="Gao P."/>
            <person name="Wang M."/>
            <person name="Wang R."/>
            <person name="Zhao Y."/>
        </authorList>
    </citation>
    <scope>NUCLEOTIDE SEQUENCE</scope>
    <source>
        <tissue evidence="2">Mixed with DoveR01_LX</tissue>
    </source>
</reference>
<name>A0A5B7BAM2_DAVIN</name>
<organism evidence="2">
    <name type="scientific">Davidia involucrata</name>
    <name type="common">Dove tree</name>
    <dbReference type="NCBI Taxonomy" id="16924"/>
    <lineage>
        <taxon>Eukaryota</taxon>
        <taxon>Viridiplantae</taxon>
        <taxon>Streptophyta</taxon>
        <taxon>Embryophyta</taxon>
        <taxon>Tracheophyta</taxon>
        <taxon>Spermatophyta</taxon>
        <taxon>Magnoliopsida</taxon>
        <taxon>eudicotyledons</taxon>
        <taxon>Gunneridae</taxon>
        <taxon>Pentapetalae</taxon>
        <taxon>asterids</taxon>
        <taxon>Cornales</taxon>
        <taxon>Nyssaceae</taxon>
        <taxon>Davidia</taxon>
    </lineage>
</organism>